<sequence>MHASGRNWSKGHILKMCWPANKMGNEKDGPLLFWRWLRMFWPLGDLQEPKIYSREMENILPLRVDTHQLLDRHHFTLRPIKHEDDPSHRIYIQMVWLNALDTEGGGLSWGNWNHGEPGTIVDGRRISSDPYAFVNVKHGDVYNPETERGSCSVIDPNAVPLCGAQPRPGIPRAKEGGAGGGGGGVETPESVSMIAPANTDP</sequence>
<protein>
    <submittedName>
        <fullName evidence="2">Uncharacterized protein</fullName>
    </submittedName>
</protein>
<comment type="caution">
    <text evidence="2">The sequence shown here is derived from an EMBL/GenBank/DDBJ whole genome shotgun (WGS) entry which is preliminary data.</text>
</comment>
<evidence type="ECO:0000313" key="2">
    <source>
        <dbReference type="EMBL" id="KAK3364290.1"/>
    </source>
</evidence>
<gene>
    <name evidence="2" type="ORF">B0T25DRAFT_60886</name>
</gene>
<reference evidence="2" key="1">
    <citation type="journal article" date="2023" name="Mol. Phylogenet. Evol.">
        <title>Genome-scale phylogeny and comparative genomics of the fungal order Sordariales.</title>
        <authorList>
            <person name="Hensen N."/>
            <person name="Bonometti L."/>
            <person name="Westerberg I."/>
            <person name="Brannstrom I.O."/>
            <person name="Guillou S."/>
            <person name="Cros-Aarteil S."/>
            <person name="Calhoun S."/>
            <person name="Haridas S."/>
            <person name="Kuo A."/>
            <person name="Mondo S."/>
            <person name="Pangilinan J."/>
            <person name="Riley R."/>
            <person name="LaButti K."/>
            <person name="Andreopoulos B."/>
            <person name="Lipzen A."/>
            <person name="Chen C."/>
            <person name="Yan M."/>
            <person name="Daum C."/>
            <person name="Ng V."/>
            <person name="Clum A."/>
            <person name="Steindorff A."/>
            <person name="Ohm R.A."/>
            <person name="Martin F."/>
            <person name="Silar P."/>
            <person name="Natvig D.O."/>
            <person name="Lalanne C."/>
            <person name="Gautier V."/>
            <person name="Ament-Velasquez S.L."/>
            <person name="Kruys A."/>
            <person name="Hutchinson M.I."/>
            <person name="Powell A.J."/>
            <person name="Barry K."/>
            <person name="Miller A.N."/>
            <person name="Grigoriev I.V."/>
            <person name="Debuchy R."/>
            <person name="Gladieux P."/>
            <person name="Hiltunen Thoren M."/>
            <person name="Johannesson H."/>
        </authorList>
    </citation>
    <scope>NUCLEOTIDE SEQUENCE</scope>
    <source>
        <strain evidence="2">CBS 955.72</strain>
    </source>
</reference>
<name>A0AAJ0MKY3_9PEZI</name>
<feature type="compositionally biased region" description="Gly residues" evidence="1">
    <location>
        <begin position="176"/>
        <end position="185"/>
    </location>
</feature>
<keyword evidence="3" id="KW-1185">Reference proteome</keyword>
<feature type="region of interest" description="Disordered" evidence="1">
    <location>
        <begin position="166"/>
        <end position="201"/>
    </location>
</feature>
<evidence type="ECO:0000313" key="3">
    <source>
        <dbReference type="Proteomes" id="UP001275084"/>
    </source>
</evidence>
<dbReference type="AlphaFoldDB" id="A0AAJ0MKY3"/>
<reference evidence="2" key="2">
    <citation type="submission" date="2023-06" db="EMBL/GenBank/DDBJ databases">
        <authorList>
            <consortium name="Lawrence Berkeley National Laboratory"/>
            <person name="Haridas S."/>
            <person name="Hensen N."/>
            <person name="Bonometti L."/>
            <person name="Westerberg I."/>
            <person name="Brannstrom I.O."/>
            <person name="Guillou S."/>
            <person name="Cros-Aarteil S."/>
            <person name="Calhoun S."/>
            <person name="Kuo A."/>
            <person name="Mondo S."/>
            <person name="Pangilinan J."/>
            <person name="Riley R."/>
            <person name="Labutti K."/>
            <person name="Andreopoulos B."/>
            <person name="Lipzen A."/>
            <person name="Chen C."/>
            <person name="Yanf M."/>
            <person name="Daum C."/>
            <person name="Ng V."/>
            <person name="Clum A."/>
            <person name="Steindorff A."/>
            <person name="Ohm R."/>
            <person name="Martin F."/>
            <person name="Silar P."/>
            <person name="Natvig D."/>
            <person name="Lalanne C."/>
            <person name="Gautier V."/>
            <person name="Ament-Velasquez S.L."/>
            <person name="Kruys A."/>
            <person name="Hutchinson M.I."/>
            <person name="Powell A.J."/>
            <person name="Barry K."/>
            <person name="Miller A.N."/>
            <person name="Grigoriev I.V."/>
            <person name="Debuchy R."/>
            <person name="Gladieux P."/>
            <person name="Thoren M.H."/>
            <person name="Johannesson H."/>
        </authorList>
    </citation>
    <scope>NUCLEOTIDE SEQUENCE</scope>
    <source>
        <strain evidence="2">CBS 955.72</strain>
    </source>
</reference>
<dbReference type="EMBL" id="JAUIQD010000001">
    <property type="protein sequence ID" value="KAK3364290.1"/>
    <property type="molecule type" value="Genomic_DNA"/>
</dbReference>
<dbReference type="Proteomes" id="UP001275084">
    <property type="component" value="Unassembled WGS sequence"/>
</dbReference>
<proteinExistence type="predicted"/>
<organism evidence="2 3">
    <name type="scientific">Lasiosphaeria hispida</name>
    <dbReference type="NCBI Taxonomy" id="260671"/>
    <lineage>
        <taxon>Eukaryota</taxon>
        <taxon>Fungi</taxon>
        <taxon>Dikarya</taxon>
        <taxon>Ascomycota</taxon>
        <taxon>Pezizomycotina</taxon>
        <taxon>Sordariomycetes</taxon>
        <taxon>Sordariomycetidae</taxon>
        <taxon>Sordariales</taxon>
        <taxon>Lasiosphaeriaceae</taxon>
        <taxon>Lasiosphaeria</taxon>
    </lineage>
</organism>
<evidence type="ECO:0000256" key="1">
    <source>
        <dbReference type="SAM" id="MobiDB-lite"/>
    </source>
</evidence>
<accession>A0AAJ0MKY3</accession>